<name>A0AB39UT87_9GAMM</name>
<gene>
    <name evidence="16" type="primary">rsmB</name>
    <name evidence="16" type="ORF">AAIA72_11880</name>
</gene>
<dbReference type="InterPro" id="IPR029063">
    <property type="entry name" value="SAM-dependent_MTases_sf"/>
</dbReference>
<dbReference type="Gene3D" id="3.40.50.150">
    <property type="entry name" value="Vaccinia Virus protein VP39"/>
    <property type="match status" value="1"/>
</dbReference>
<evidence type="ECO:0000256" key="8">
    <source>
        <dbReference type="ARBA" id="ARBA00022679"/>
    </source>
</evidence>
<evidence type="ECO:0000256" key="2">
    <source>
        <dbReference type="ARBA" id="ARBA00004496"/>
    </source>
</evidence>
<keyword evidence="8 14" id="KW-0808">Transferase</keyword>
<evidence type="ECO:0000256" key="5">
    <source>
        <dbReference type="ARBA" id="ARBA00022490"/>
    </source>
</evidence>
<keyword evidence="6" id="KW-0698">rRNA processing</keyword>
<dbReference type="KEGG" id="tcd:AAIA72_11880"/>
<feature type="binding site" evidence="14">
    <location>
        <position position="331"/>
    </location>
    <ligand>
        <name>S-adenosyl-L-methionine</name>
        <dbReference type="ChEBI" id="CHEBI:59789"/>
    </ligand>
</feature>
<sequence length="447" mass="50211">MPKKNKTRTAHVLTARLAAVEALQAVLEKGRSLAEVMRDMRPRVKDADRSLFQALTYGVLRHHNALTVALETCIEKPFKPKDRDIEILLRVSVFQLLFQAIPDYAVVNEAVKATRNLKKNWASSLVNAVLREIQRNRESVQDQLRNDSRCQHEVPEWLLTHLQKDYPERWQAIAADLATPAPMTLRVNRHFITRDDYLETLREAGIHAHATALSPQGIQLEQPVGVDELPGFEAGWVSVQDEAAQLAAELLHPQAGERILDACAAPGGKTVALLEACRDIELLSLDVDAARHERTCDYLNRCHVHAQVVTADAATPESWWDGRHFDAILLDAPCSATGVMRRHPDIRFLRRADDIRALATLQGRLLDTLWPLLKPGGRLLYATCSVLHDENDRVIEAFCQRSRARVRVPDVASGVASAWGRQLLPELNGHDGFYYALLEKDAHRAET</sequence>
<organism evidence="16">
    <name type="scientific">Thermohahella caldifontis</name>
    <dbReference type="NCBI Taxonomy" id="3142973"/>
    <lineage>
        <taxon>Bacteria</taxon>
        <taxon>Pseudomonadati</taxon>
        <taxon>Pseudomonadota</taxon>
        <taxon>Gammaproteobacteria</taxon>
        <taxon>Oceanospirillales</taxon>
        <taxon>Hahellaceae</taxon>
        <taxon>Thermohahella</taxon>
    </lineage>
</organism>
<evidence type="ECO:0000313" key="16">
    <source>
        <dbReference type="EMBL" id="XDT71501.1"/>
    </source>
</evidence>
<feature type="binding site" evidence="14">
    <location>
        <position position="312"/>
    </location>
    <ligand>
        <name>S-adenosyl-L-methionine</name>
        <dbReference type="ChEBI" id="CHEBI:59789"/>
    </ligand>
</feature>
<proteinExistence type="inferred from homology"/>
<dbReference type="FunFam" id="3.30.70.1170:FF:000002">
    <property type="entry name" value="Ribosomal RNA small subunit methyltransferase B"/>
    <property type="match status" value="1"/>
</dbReference>
<evidence type="ECO:0000256" key="11">
    <source>
        <dbReference type="ARBA" id="ARBA00030399"/>
    </source>
</evidence>
<dbReference type="GO" id="GO:0006355">
    <property type="term" value="P:regulation of DNA-templated transcription"/>
    <property type="evidence" value="ECO:0007669"/>
    <property type="project" value="InterPro"/>
</dbReference>
<dbReference type="SUPFAM" id="SSF53335">
    <property type="entry name" value="S-adenosyl-L-methionine-dependent methyltransferases"/>
    <property type="match status" value="1"/>
</dbReference>
<dbReference type="InterPro" id="IPR035926">
    <property type="entry name" value="NusB-like_sf"/>
</dbReference>
<keyword evidence="7 14" id="KW-0489">Methyltransferase</keyword>
<dbReference type="CDD" id="cd02440">
    <property type="entry name" value="AdoMet_MTases"/>
    <property type="match status" value="1"/>
</dbReference>
<comment type="catalytic activity">
    <reaction evidence="13">
        <text>cytidine(967) in 16S rRNA + S-adenosyl-L-methionine = 5-methylcytidine(967) in 16S rRNA + S-adenosyl-L-homocysteine + H(+)</text>
        <dbReference type="Rhea" id="RHEA:42748"/>
        <dbReference type="Rhea" id="RHEA-COMP:10219"/>
        <dbReference type="Rhea" id="RHEA-COMP:10220"/>
        <dbReference type="ChEBI" id="CHEBI:15378"/>
        <dbReference type="ChEBI" id="CHEBI:57856"/>
        <dbReference type="ChEBI" id="CHEBI:59789"/>
        <dbReference type="ChEBI" id="CHEBI:74483"/>
        <dbReference type="ChEBI" id="CHEBI:82748"/>
        <dbReference type="EC" id="2.1.1.176"/>
    </reaction>
</comment>
<dbReference type="AlphaFoldDB" id="A0AB39UT87"/>
<dbReference type="PANTHER" id="PTHR22807">
    <property type="entry name" value="NOP2 YEAST -RELATED NOL1/NOP2/FMU SUN DOMAIN-CONTAINING"/>
    <property type="match status" value="1"/>
</dbReference>
<feature type="active site" description="Nucleophile" evidence="14">
    <location>
        <position position="384"/>
    </location>
</feature>
<dbReference type="InterPro" id="IPR004573">
    <property type="entry name" value="rRNA_ssu_MeTfrase_B"/>
</dbReference>
<evidence type="ECO:0000256" key="9">
    <source>
        <dbReference type="ARBA" id="ARBA00022691"/>
    </source>
</evidence>
<feature type="domain" description="SAM-dependent MTase RsmB/NOP-type" evidence="15">
    <location>
        <begin position="173"/>
        <end position="441"/>
    </location>
</feature>
<comment type="subcellular location">
    <subcellularLocation>
        <location evidence="2">Cytoplasm</location>
    </subcellularLocation>
</comment>
<keyword evidence="5" id="KW-0963">Cytoplasm</keyword>
<evidence type="ECO:0000256" key="12">
    <source>
        <dbReference type="ARBA" id="ARBA00031088"/>
    </source>
</evidence>
<dbReference type="GO" id="GO:0008649">
    <property type="term" value="F:rRNA methyltransferase activity"/>
    <property type="evidence" value="ECO:0007669"/>
    <property type="project" value="InterPro"/>
</dbReference>
<protein>
    <recommendedName>
        <fullName evidence="4">16S rRNA (cytosine(967)-C(5))-methyltransferase</fullName>
        <ecNumber evidence="4">2.1.1.176</ecNumber>
    </recommendedName>
    <alternativeName>
        <fullName evidence="11">16S rRNA m5C967 methyltransferase</fullName>
    </alternativeName>
    <alternativeName>
        <fullName evidence="12">rRNA (cytosine-C(5)-)-methyltransferase RsmB</fullName>
    </alternativeName>
</protein>
<dbReference type="InterPro" id="IPR001678">
    <property type="entry name" value="MeTrfase_RsmB-F_NOP2_dom"/>
</dbReference>
<evidence type="ECO:0000256" key="10">
    <source>
        <dbReference type="ARBA" id="ARBA00022884"/>
    </source>
</evidence>
<dbReference type="Gene3D" id="1.10.940.10">
    <property type="entry name" value="NusB-like"/>
    <property type="match status" value="1"/>
</dbReference>
<dbReference type="InterPro" id="IPR018314">
    <property type="entry name" value="RsmB/NOL1/NOP2-like_CS"/>
</dbReference>
<evidence type="ECO:0000256" key="7">
    <source>
        <dbReference type="ARBA" id="ARBA00022603"/>
    </source>
</evidence>
<dbReference type="Pfam" id="PF01029">
    <property type="entry name" value="NusB"/>
    <property type="match status" value="1"/>
</dbReference>
<comment type="similarity">
    <text evidence="3 14">Belongs to the class I-like SAM-binding methyltransferase superfamily. RsmB/NOP family.</text>
</comment>
<dbReference type="InterPro" id="IPR006027">
    <property type="entry name" value="NusB_RsmB_TIM44"/>
</dbReference>
<dbReference type="Gene3D" id="3.30.70.1170">
    <property type="entry name" value="Sun protein, domain 3"/>
    <property type="match status" value="1"/>
</dbReference>
<dbReference type="PANTHER" id="PTHR22807:SF61">
    <property type="entry name" value="NOL1_NOP2_SUN FAMILY PROTEIN _ ANTITERMINATION NUSB DOMAIN-CONTAINING PROTEIN"/>
    <property type="match status" value="1"/>
</dbReference>
<feature type="binding site" evidence="14">
    <location>
        <begin position="263"/>
        <end position="269"/>
    </location>
    <ligand>
        <name>S-adenosyl-L-methionine</name>
        <dbReference type="ChEBI" id="CHEBI:59789"/>
    </ligand>
</feature>
<keyword evidence="9 14" id="KW-0949">S-adenosyl-L-methionine</keyword>
<dbReference type="RefSeq" id="WP_369600537.1">
    <property type="nucleotide sequence ID" value="NZ_CP154858.1"/>
</dbReference>
<dbReference type="InterPro" id="IPR054728">
    <property type="entry name" value="RsmB-like_ferredoxin"/>
</dbReference>
<dbReference type="PROSITE" id="PS51686">
    <property type="entry name" value="SAM_MT_RSMB_NOP"/>
    <property type="match status" value="1"/>
</dbReference>
<accession>A0AB39UT87</accession>
<dbReference type="InterPro" id="IPR023267">
    <property type="entry name" value="RCMT"/>
</dbReference>
<evidence type="ECO:0000256" key="1">
    <source>
        <dbReference type="ARBA" id="ARBA00002724"/>
    </source>
</evidence>
<dbReference type="Pfam" id="PF22458">
    <property type="entry name" value="RsmF-B_ferredox"/>
    <property type="match status" value="1"/>
</dbReference>
<dbReference type="EMBL" id="CP154858">
    <property type="protein sequence ID" value="XDT71501.1"/>
    <property type="molecule type" value="Genomic_DNA"/>
</dbReference>
<dbReference type="GO" id="GO:0003723">
    <property type="term" value="F:RNA binding"/>
    <property type="evidence" value="ECO:0007669"/>
    <property type="project" value="UniProtKB-UniRule"/>
</dbReference>
<dbReference type="PROSITE" id="PS01153">
    <property type="entry name" value="NOL1_NOP2_SUN"/>
    <property type="match status" value="1"/>
</dbReference>
<dbReference type="FunFam" id="3.40.50.150:FF:000022">
    <property type="entry name" value="Ribosomal RNA small subunit methyltransferase B"/>
    <property type="match status" value="1"/>
</dbReference>
<dbReference type="Pfam" id="PF01189">
    <property type="entry name" value="Methyltr_RsmB-F"/>
    <property type="match status" value="1"/>
</dbReference>
<reference evidence="16" key="1">
    <citation type="submission" date="2024-05" db="EMBL/GenBank/DDBJ databases">
        <title>Genome sequencing of novel strain.</title>
        <authorList>
            <person name="Ganbat D."/>
            <person name="Ganbat S."/>
            <person name="Lee S.-J."/>
        </authorList>
    </citation>
    <scope>NUCLEOTIDE SEQUENCE</scope>
    <source>
        <strain evidence="16">SMD15-11</strain>
    </source>
</reference>
<feature type="binding site" evidence="14">
    <location>
        <position position="286"/>
    </location>
    <ligand>
        <name>S-adenosyl-L-methionine</name>
        <dbReference type="ChEBI" id="CHEBI:59789"/>
    </ligand>
</feature>
<dbReference type="EC" id="2.1.1.176" evidence="4"/>
<evidence type="ECO:0000259" key="15">
    <source>
        <dbReference type="PROSITE" id="PS51686"/>
    </source>
</evidence>
<evidence type="ECO:0000256" key="4">
    <source>
        <dbReference type="ARBA" id="ARBA00012140"/>
    </source>
</evidence>
<dbReference type="Gene3D" id="1.10.287.730">
    <property type="entry name" value="Helix hairpin bin"/>
    <property type="match status" value="1"/>
</dbReference>
<comment type="function">
    <text evidence="1">Specifically methylates the cytosine at position 967 (m5C967) of 16S rRNA.</text>
</comment>
<dbReference type="NCBIfam" id="NF008149">
    <property type="entry name" value="PRK10901.1"/>
    <property type="match status" value="1"/>
</dbReference>
<dbReference type="PRINTS" id="PR02008">
    <property type="entry name" value="RCMTFAMILY"/>
</dbReference>
<dbReference type="GO" id="GO:0005737">
    <property type="term" value="C:cytoplasm"/>
    <property type="evidence" value="ECO:0007669"/>
    <property type="project" value="UniProtKB-SubCell"/>
</dbReference>
<dbReference type="NCBIfam" id="TIGR00563">
    <property type="entry name" value="rsmB"/>
    <property type="match status" value="1"/>
</dbReference>
<evidence type="ECO:0000256" key="3">
    <source>
        <dbReference type="ARBA" id="ARBA00007494"/>
    </source>
</evidence>
<evidence type="ECO:0000256" key="13">
    <source>
        <dbReference type="ARBA" id="ARBA00047283"/>
    </source>
</evidence>
<keyword evidence="10 14" id="KW-0694">RNA-binding</keyword>
<dbReference type="SUPFAM" id="SSF48013">
    <property type="entry name" value="NusB-like"/>
    <property type="match status" value="1"/>
</dbReference>
<dbReference type="InterPro" id="IPR049560">
    <property type="entry name" value="MeTrfase_RsmB-F_NOP2_cat"/>
</dbReference>
<evidence type="ECO:0000256" key="14">
    <source>
        <dbReference type="PROSITE-ProRule" id="PRU01023"/>
    </source>
</evidence>
<evidence type="ECO:0000256" key="6">
    <source>
        <dbReference type="ARBA" id="ARBA00022552"/>
    </source>
</evidence>